<gene>
    <name evidence="4" type="ORF">CBR_g39618</name>
</gene>
<keyword evidence="3" id="KW-1133">Transmembrane helix</keyword>
<feature type="transmembrane region" description="Helical" evidence="3">
    <location>
        <begin position="733"/>
        <end position="752"/>
    </location>
</feature>
<keyword evidence="3" id="KW-0812">Transmembrane</keyword>
<evidence type="ECO:0000256" key="2">
    <source>
        <dbReference type="SAM" id="MobiDB-lite"/>
    </source>
</evidence>
<evidence type="ECO:0000313" key="4">
    <source>
        <dbReference type="EMBL" id="GBG63833.1"/>
    </source>
</evidence>
<accession>A0A388K1J9</accession>
<feature type="region of interest" description="Disordered" evidence="2">
    <location>
        <begin position="239"/>
        <end position="266"/>
    </location>
</feature>
<feature type="region of interest" description="Disordered" evidence="2">
    <location>
        <begin position="287"/>
        <end position="312"/>
    </location>
</feature>
<dbReference type="AlphaFoldDB" id="A0A388K1J9"/>
<protein>
    <submittedName>
        <fullName evidence="4">Uncharacterized protein</fullName>
    </submittedName>
</protein>
<dbReference type="EMBL" id="BFEA01000043">
    <property type="protein sequence ID" value="GBG63833.1"/>
    <property type="molecule type" value="Genomic_DNA"/>
</dbReference>
<keyword evidence="5" id="KW-1185">Reference proteome</keyword>
<evidence type="ECO:0000256" key="3">
    <source>
        <dbReference type="SAM" id="Phobius"/>
    </source>
</evidence>
<feature type="compositionally biased region" description="Basic and acidic residues" evidence="2">
    <location>
        <begin position="300"/>
        <end position="309"/>
    </location>
</feature>
<keyword evidence="1" id="KW-0175">Coiled coil</keyword>
<reference evidence="4 5" key="1">
    <citation type="journal article" date="2018" name="Cell">
        <title>The Chara Genome: Secondary Complexity and Implications for Plant Terrestrialization.</title>
        <authorList>
            <person name="Nishiyama T."/>
            <person name="Sakayama H."/>
            <person name="Vries J.D."/>
            <person name="Buschmann H."/>
            <person name="Saint-Marcoux D."/>
            <person name="Ullrich K.K."/>
            <person name="Haas F.B."/>
            <person name="Vanderstraeten L."/>
            <person name="Becker D."/>
            <person name="Lang D."/>
            <person name="Vosolsobe S."/>
            <person name="Rombauts S."/>
            <person name="Wilhelmsson P.K.I."/>
            <person name="Janitza P."/>
            <person name="Kern R."/>
            <person name="Heyl A."/>
            <person name="Rumpler F."/>
            <person name="Villalobos L.I.A.C."/>
            <person name="Clay J.M."/>
            <person name="Skokan R."/>
            <person name="Toyoda A."/>
            <person name="Suzuki Y."/>
            <person name="Kagoshima H."/>
            <person name="Schijlen E."/>
            <person name="Tajeshwar N."/>
            <person name="Catarino B."/>
            <person name="Hetherington A.J."/>
            <person name="Saltykova A."/>
            <person name="Bonnot C."/>
            <person name="Breuninger H."/>
            <person name="Symeonidi A."/>
            <person name="Radhakrishnan G.V."/>
            <person name="Van Nieuwerburgh F."/>
            <person name="Deforce D."/>
            <person name="Chang C."/>
            <person name="Karol K.G."/>
            <person name="Hedrich R."/>
            <person name="Ulvskov P."/>
            <person name="Glockner G."/>
            <person name="Delwiche C.F."/>
            <person name="Petrasek J."/>
            <person name="Van de Peer Y."/>
            <person name="Friml J."/>
            <person name="Beilby M."/>
            <person name="Dolan L."/>
            <person name="Kohara Y."/>
            <person name="Sugano S."/>
            <person name="Fujiyama A."/>
            <person name="Delaux P.-M."/>
            <person name="Quint M."/>
            <person name="TheiBen G."/>
            <person name="Hagemann M."/>
            <person name="Harholt J."/>
            <person name="Dunand C."/>
            <person name="Zachgo S."/>
            <person name="Langdale J."/>
            <person name="Maumus F."/>
            <person name="Straeten D.V.D."/>
            <person name="Gould S.B."/>
            <person name="Rensing S.A."/>
        </authorList>
    </citation>
    <scope>NUCLEOTIDE SEQUENCE [LARGE SCALE GENOMIC DNA]</scope>
    <source>
        <strain evidence="4 5">S276</strain>
    </source>
</reference>
<proteinExistence type="predicted"/>
<keyword evidence="3" id="KW-0472">Membrane</keyword>
<evidence type="ECO:0000256" key="1">
    <source>
        <dbReference type="SAM" id="Coils"/>
    </source>
</evidence>
<dbReference type="Proteomes" id="UP000265515">
    <property type="component" value="Unassembled WGS sequence"/>
</dbReference>
<name>A0A388K1J9_CHABU</name>
<feature type="compositionally biased region" description="Low complexity" evidence="2">
    <location>
        <begin position="252"/>
        <end position="261"/>
    </location>
</feature>
<evidence type="ECO:0000313" key="5">
    <source>
        <dbReference type="Proteomes" id="UP000265515"/>
    </source>
</evidence>
<organism evidence="4 5">
    <name type="scientific">Chara braunii</name>
    <name type="common">Braun's stonewort</name>
    <dbReference type="NCBI Taxonomy" id="69332"/>
    <lineage>
        <taxon>Eukaryota</taxon>
        <taxon>Viridiplantae</taxon>
        <taxon>Streptophyta</taxon>
        <taxon>Charophyceae</taxon>
        <taxon>Charales</taxon>
        <taxon>Characeae</taxon>
        <taxon>Chara</taxon>
    </lineage>
</organism>
<feature type="coiled-coil region" evidence="1">
    <location>
        <begin position="41"/>
        <end position="96"/>
    </location>
</feature>
<feature type="compositionally biased region" description="Basic and acidic residues" evidence="2">
    <location>
        <begin position="239"/>
        <end position="248"/>
    </location>
</feature>
<feature type="coiled-coil region" evidence="1">
    <location>
        <begin position="126"/>
        <end position="216"/>
    </location>
</feature>
<comment type="caution">
    <text evidence="4">The sequence shown here is derived from an EMBL/GenBank/DDBJ whole genome shotgun (WGS) entry which is preliminary data.</text>
</comment>
<sequence>MAQYGSSMRSCGLFDFMQERDAARAQMAEARAVIEAVTMGRELWEQKCRAYEEEVDEAKREIKELGKSVEVLTREKQHLEKKCAGLEKDLKELHKRVAAGYAQGKIPREAAVLALTQERDSLRRAMIAVQDNYLSHEERLKELELENDTLKENAKKESRRQSLELAKKDLLELEMARGDKKEMEMERIVEELQAKLHMAENRISELSANLAEGELLHSLSEGMEKKRMETMRKIQSDLQEEIDRRDKQLQQAATAASAAATRNDDQERTIQQYRSLVATLQDQVAKAQQKDLSASNTRKRGVDGDRDSNKGCTLSRTCDDGIMNANAPEVTENVDEGEAPNEEAIEQESAQATHKGGVAEEQKIRETSRIAAIKAARNDDKLKKAIANVKDRIHSLELRQANALIAQLKNYLPKVVCSTDAEAWSWLMAMERIPLKVEAVLHLLDCHVAASGKPDTCLTGAVSEKSLEDSTCREHMMKILNTRERLLRLRLMSHCAHSLIFDNSPQVFPHLKLEDRKWRVVESALDQLLSVVTSEANPPGDRIEWISGVISLETVTKCAQALSHVMETLQASYEETHQQQNQSKQRDDKIICGAESHVGDTECRDIHPVVCSRRLRTEMSELGCVTSSNDDECGEDVAVSTLREPEKATDDEVNEVEIPRLHTLGSSGHAHACIWDAKCHIASVAMSALETGLLLMGLRCTIARARAFILAKAAARLQSGQEEREAKSNDIRGGGILLLLLVLCLCLFLFGYSCSVGCNRAMQNPVVQNGRLYCSCV</sequence>
<dbReference type="Gramene" id="GBG63833">
    <property type="protein sequence ID" value="GBG63833"/>
    <property type="gene ID" value="CBR_g39618"/>
</dbReference>
<dbReference type="STRING" id="69332.A0A388K1J9"/>